<dbReference type="AlphaFoldDB" id="B7G4L0"/>
<evidence type="ECO:0000313" key="2">
    <source>
        <dbReference type="EMBL" id="EEC46630.1"/>
    </source>
</evidence>
<evidence type="ECO:0000256" key="1">
    <source>
        <dbReference type="SAM" id="Phobius"/>
    </source>
</evidence>
<feature type="transmembrane region" description="Helical" evidence="1">
    <location>
        <begin position="84"/>
        <end position="105"/>
    </location>
</feature>
<reference evidence="3" key="2">
    <citation type="submission" date="2008-08" db="EMBL/GenBank/DDBJ databases">
        <authorList>
            <consortium name="Diatom Consortium"/>
            <person name="Grigoriev I."/>
            <person name="Grimwood J."/>
            <person name="Kuo A."/>
            <person name="Otillar R.P."/>
            <person name="Salamov A."/>
            <person name="Detter J.C."/>
            <person name="Lindquist E."/>
            <person name="Shapiro H."/>
            <person name="Lucas S."/>
            <person name="Glavina del Rio T."/>
            <person name="Pitluck S."/>
            <person name="Rokhsar D."/>
            <person name="Bowler C."/>
        </authorList>
    </citation>
    <scope>GENOME REANNOTATION</scope>
    <source>
        <strain evidence="3">CCAP 1055/1</strain>
    </source>
</reference>
<dbReference type="EMBL" id="CM000616">
    <property type="protein sequence ID" value="EEC46630.1"/>
    <property type="molecule type" value="Genomic_DNA"/>
</dbReference>
<accession>B7G4L0</accession>
<name>B7G4L0_PHATC</name>
<gene>
    <name evidence="2" type="ORF">PHATRDRAFT_37978</name>
</gene>
<evidence type="ECO:0000313" key="3">
    <source>
        <dbReference type="Proteomes" id="UP000000759"/>
    </source>
</evidence>
<feature type="transmembrane region" description="Helical" evidence="1">
    <location>
        <begin position="46"/>
        <end position="68"/>
    </location>
</feature>
<feature type="transmembrane region" description="Helical" evidence="1">
    <location>
        <begin position="15"/>
        <end position="34"/>
    </location>
</feature>
<keyword evidence="1" id="KW-0812">Transmembrane</keyword>
<protein>
    <submittedName>
        <fullName evidence="2">Uncharacterized protein</fullName>
    </submittedName>
</protein>
<proteinExistence type="predicted"/>
<dbReference type="eggNOG" id="ENOG502RRB5">
    <property type="taxonomic scope" value="Eukaryota"/>
</dbReference>
<dbReference type="KEGG" id="pti:PHATRDRAFT_37978"/>
<dbReference type="Proteomes" id="UP000000759">
    <property type="component" value="Chromosome 14"/>
</dbReference>
<dbReference type="GeneID" id="7202885"/>
<keyword evidence="1" id="KW-0472">Membrane</keyword>
<reference evidence="2 3" key="1">
    <citation type="journal article" date="2008" name="Nature">
        <title>The Phaeodactylum genome reveals the evolutionary history of diatom genomes.</title>
        <authorList>
            <person name="Bowler C."/>
            <person name="Allen A.E."/>
            <person name="Badger J.H."/>
            <person name="Grimwood J."/>
            <person name="Jabbari K."/>
            <person name="Kuo A."/>
            <person name="Maheswari U."/>
            <person name="Martens C."/>
            <person name="Maumus F."/>
            <person name="Otillar R.P."/>
            <person name="Rayko E."/>
            <person name="Salamov A."/>
            <person name="Vandepoele K."/>
            <person name="Beszteri B."/>
            <person name="Gruber A."/>
            <person name="Heijde M."/>
            <person name="Katinka M."/>
            <person name="Mock T."/>
            <person name="Valentin K."/>
            <person name="Verret F."/>
            <person name="Berges J.A."/>
            <person name="Brownlee C."/>
            <person name="Cadoret J.P."/>
            <person name="Chiovitti A."/>
            <person name="Choi C.J."/>
            <person name="Coesel S."/>
            <person name="De Martino A."/>
            <person name="Detter J.C."/>
            <person name="Durkin C."/>
            <person name="Falciatore A."/>
            <person name="Fournet J."/>
            <person name="Haruta M."/>
            <person name="Huysman M.J."/>
            <person name="Jenkins B.D."/>
            <person name="Jiroutova K."/>
            <person name="Jorgensen R.E."/>
            <person name="Joubert Y."/>
            <person name="Kaplan A."/>
            <person name="Kroger N."/>
            <person name="Kroth P.G."/>
            <person name="La Roche J."/>
            <person name="Lindquist E."/>
            <person name="Lommer M."/>
            <person name="Martin-Jezequel V."/>
            <person name="Lopez P.J."/>
            <person name="Lucas S."/>
            <person name="Mangogna M."/>
            <person name="McGinnis K."/>
            <person name="Medlin L.K."/>
            <person name="Montsant A."/>
            <person name="Oudot-Le Secq M.P."/>
            <person name="Napoli C."/>
            <person name="Obornik M."/>
            <person name="Parker M.S."/>
            <person name="Petit J.L."/>
            <person name="Porcel B.M."/>
            <person name="Poulsen N."/>
            <person name="Robison M."/>
            <person name="Rychlewski L."/>
            <person name="Rynearson T.A."/>
            <person name="Schmutz J."/>
            <person name="Shapiro H."/>
            <person name="Siaut M."/>
            <person name="Stanley M."/>
            <person name="Sussman M.R."/>
            <person name="Taylor A.R."/>
            <person name="Vardi A."/>
            <person name="von Dassow P."/>
            <person name="Vyverman W."/>
            <person name="Willis A."/>
            <person name="Wyrwicz L.S."/>
            <person name="Rokhsar D.S."/>
            <person name="Weissenbach J."/>
            <person name="Armbrust E.V."/>
            <person name="Green B.R."/>
            <person name="Van de Peer Y."/>
            <person name="Grigoriev I.V."/>
        </authorList>
    </citation>
    <scope>NUCLEOTIDE SEQUENCE [LARGE SCALE GENOMIC DNA]</scope>
    <source>
        <strain evidence="2 3">CCAP 1055/1</strain>
    </source>
</reference>
<dbReference type="RefSeq" id="XP_002182090.1">
    <property type="nucleotide sequence ID" value="XM_002182054.1"/>
</dbReference>
<sequence length="140" mass="15244">MSFVIMSTRSFKEGFLSIWSAVMVCALAVGGTIIMRKFHNSMAVGFFMGAVVSMSQMFFLLFLTYIGYERDQAFINMPNKAESIMAFLALCQSVLLGSFAAILAAHRSEILDKPENSAMEMTGEAHGAPTVSYEAPGTMA</sequence>
<dbReference type="HOGENOM" id="CLU_1839067_0_0_1"/>
<keyword evidence="3" id="KW-1185">Reference proteome</keyword>
<dbReference type="OrthoDB" id="190146at2759"/>
<dbReference type="InParanoid" id="B7G4L0"/>
<organism evidence="2 3">
    <name type="scientific">Phaeodactylum tricornutum (strain CCAP 1055/1)</name>
    <dbReference type="NCBI Taxonomy" id="556484"/>
    <lineage>
        <taxon>Eukaryota</taxon>
        <taxon>Sar</taxon>
        <taxon>Stramenopiles</taxon>
        <taxon>Ochrophyta</taxon>
        <taxon>Bacillariophyta</taxon>
        <taxon>Bacillariophyceae</taxon>
        <taxon>Bacillariophycidae</taxon>
        <taxon>Naviculales</taxon>
        <taxon>Phaeodactylaceae</taxon>
        <taxon>Phaeodactylum</taxon>
    </lineage>
</organism>
<keyword evidence="1" id="KW-1133">Transmembrane helix</keyword>
<dbReference type="PaxDb" id="2850-Phatr37978"/>
<dbReference type="STRING" id="556484.B7G4L0"/>